<dbReference type="EMBL" id="JBHTKY010000013">
    <property type="protein sequence ID" value="MFD1165937.1"/>
    <property type="molecule type" value="Genomic_DNA"/>
</dbReference>
<keyword evidence="3" id="KW-1185">Reference proteome</keyword>
<name>A0ABW3RN19_9SPHI</name>
<dbReference type="Proteomes" id="UP001597205">
    <property type="component" value="Unassembled WGS sequence"/>
</dbReference>
<dbReference type="PROSITE" id="PS52038">
    <property type="entry name" value="TOPO_IB_2"/>
    <property type="match status" value="1"/>
</dbReference>
<evidence type="ECO:0000313" key="3">
    <source>
        <dbReference type="Proteomes" id="UP001597205"/>
    </source>
</evidence>
<reference evidence="3" key="1">
    <citation type="journal article" date="2019" name="Int. J. Syst. Evol. Microbiol.">
        <title>The Global Catalogue of Microorganisms (GCM) 10K type strain sequencing project: providing services to taxonomists for standard genome sequencing and annotation.</title>
        <authorList>
            <consortium name="The Broad Institute Genomics Platform"/>
            <consortium name="The Broad Institute Genome Sequencing Center for Infectious Disease"/>
            <person name="Wu L."/>
            <person name="Ma J."/>
        </authorList>
    </citation>
    <scope>NUCLEOTIDE SEQUENCE [LARGE SCALE GENOMIC DNA]</scope>
    <source>
        <strain evidence="3">CCUG 52468</strain>
    </source>
</reference>
<proteinExistence type="predicted"/>
<dbReference type="Gene3D" id="3.90.15.10">
    <property type="entry name" value="Topoisomerase I, Chain A, domain 3"/>
    <property type="match status" value="1"/>
</dbReference>
<dbReference type="InterPro" id="IPR011010">
    <property type="entry name" value="DNA_brk_join_enz"/>
</dbReference>
<dbReference type="RefSeq" id="WP_380896366.1">
    <property type="nucleotide sequence ID" value="NZ_JBHTKY010000013.1"/>
</dbReference>
<gene>
    <name evidence="2" type="ORF">ACFQ2C_10005</name>
</gene>
<organism evidence="2 3">
    <name type="scientific">Sphingobacterium daejeonense</name>
    <dbReference type="NCBI Taxonomy" id="371142"/>
    <lineage>
        <taxon>Bacteria</taxon>
        <taxon>Pseudomonadati</taxon>
        <taxon>Bacteroidota</taxon>
        <taxon>Sphingobacteriia</taxon>
        <taxon>Sphingobacteriales</taxon>
        <taxon>Sphingobacteriaceae</taxon>
        <taxon>Sphingobacterium</taxon>
    </lineage>
</organism>
<dbReference type="InterPro" id="IPR014711">
    <property type="entry name" value="TopoI_cat_a-hlx-sub_euk"/>
</dbReference>
<sequence length="165" mass="19292">MSFRYKGKKGVEQLKELKKKNLSKYLEELKSIPGKRLFKYYDAENKIHKLDASQLNAFLQKYFKNDITCKTFRTWNACYLSLEFLIKQGAVESEKEREKISKKLVEKVAHDLGNTVTVARKNYILPKIISEYINGNLNAWIHKTAKNPVSKNRIHKKLLKIITEG</sequence>
<evidence type="ECO:0000259" key="1">
    <source>
        <dbReference type="Pfam" id="PF01028"/>
    </source>
</evidence>
<accession>A0ABW3RN19</accession>
<evidence type="ECO:0000313" key="2">
    <source>
        <dbReference type="EMBL" id="MFD1165937.1"/>
    </source>
</evidence>
<dbReference type="SUPFAM" id="SSF56349">
    <property type="entry name" value="DNA breaking-rejoining enzymes"/>
    <property type="match status" value="1"/>
</dbReference>
<comment type="caution">
    <text evidence="2">The sequence shown here is derived from an EMBL/GenBank/DDBJ whole genome shotgun (WGS) entry which is preliminary data.</text>
</comment>
<dbReference type="Pfam" id="PF01028">
    <property type="entry name" value="Topoisom_I"/>
    <property type="match status" value="1"/>
</dbReference>
<feature type="domain" description="DNA topoisomerase I catalytic core eukaryotic-type" evidence="1">
    <location>
        <begin position="2"/>
        <end position="122"/>
    </location>
</feature>
<protein>
    <recommendedName>
        <fullName evidence="1">DNA topoisomerase I catalytic core eukaryotic-type domain-containing protein</fullName>
    </recommendedName>
</protein>
<dbReference type="InterPro" id="IPR013500">
    <property type="entry name" value="TopoI_cat_euk"/>
</dbReference>